<evidence type="ECO:0000313" key="3">
    <source>
        <dbReference type="Proteomes" id="UP000319908"/>
    </source>
</evidence>
<protein>
    <submittedName>
        <fullName evidence="2">Uncharacterized protein</fullName>
    </submittedName>
</protein>
<organism evidence="2 3">
    <name type="scientific">Allorhodopirellula heiligendammensis</name>
    <dbReference type="NCBI Taxonomy" id="2714739"/>
    <lineage>
        <taxon>Bacteria</taxon>
        <taxon>Pseudomonadati</taxon>
        <taxon>Planctomycetota</taxon>
        <taxon>Planctomycetia</taxon>
        <taxon>Pirellulales</taxon>
        <taxon>Pirellulaceae</taxon>
        <taxon>Allorhodopirellula</taxon>
    </lineage>
</organism>
<sequence length="45" mass="4878">MRGDVDLELTTYSSRKPTPPRNERGALSGLLERLAPLLDIAIAGL</sequence>
<dbReference type="AlphaFoldDB" id="A0A5C6BG50"/>
<keyword evidence="3" id="KW-1185">Reference proteome</keyword>
<feature type="region of interest" description="Disordered" evidence="1">
    <location>
        <begin position="1"/>
        <end position="25"/>
    </location>
</feature>
<proteinExistence type="predicted"/>
<gene>
    <name evidence="2" type="ORF">Poly21_45780</name>
</gene>
<evidence type="ECO:0000256" key="1">
    <source>
        <dbReference type="SAM" id="MobiDB-lite"/>
    </source>
</evidence>
<evidence type="ECO:0000313" key="2">
    <source>
        <dbReference type="EMBL" id="TWU10672.1"/>
    </source>
</evidence>
<reference evidence="2 3" key="1">
    <citation type="journal article" date="2020" name="Antonie Van Leeuwenhoek">
        <title>Rhodopirellula heiligendammensis sp. nov., Rhodopirellula pilleata sp. nov., and Rhodopirellula solitaria sp. nov. isolated from natural or artificial marine surfaces in Northern Germany and California, USA, and emended description of the genus Rhodopirellula.</title>
        <authorList>
            <person name="Kallscheuer N."/>
            <person name="Wiegand S."/>
            <person name="Jogler M."/>
            <person name="Boedeker C."/>
            <person name="Peeters S.H."/>
            <person name="Rast P."/>
            <person name="Heuer A."/>
            <person name="Jetten M.S.M."/>
            <person name="Rohde M."/>
            <person name="Jogler C."/>
        </authorList>
    </citation>
    <scope>NUCLEOTIDE SEQUENCE [LARGE SCALE GENOMIC DNA]</scope>
    <source>
        <strain evidence="2 3">Poly21</strain>
    </source>
</reference>
<dbReference type="EMBL" id="SJPU01000003">
    <property type="protein sequence ID" value="TWU10672.1"/>
    <property type="molecule type" value="Genomic_DNA"/>
</dbReference>
<dbReference type="Proteomes" id="UP000319908">
    <property type="component" value="Unassembled WGS sequence"/>
</dbReference>
<comment type="caution">
    <text evidence="2">The sequence shown here is derived from an EMBL/GenBank/DDBJ whole genome shotgun (WGS) entry which is preliminary data.</text>
</comment>
<name>A0A5C6BG50_9BACT</name>
<accession>A0A5C6BG50</accession>